<feature type="region of interest" description="Disordered" evidence="1">
    <location>
        <begin position="1"/>
        <end position="31"/>
    </location>
</feature>
<comment type="caution">
    <text evidence="2">The sequence shown here is derived from an EMBL/GenBank/DDBJ whole genome shotgun (WGS) entry which is preliminary data.</text>
</comment>
<reference evidence="2 3" key="1">
    <citation type="journal article" date="2024" name="Ann. Entomol. Soc. Am.">
        <title>Genomic analyses of the southern and eastern yellowjacket wasps (Hymenoptera: Vespidae) reveal evolutionary signatures of social life.</title>
        <authorList>
            <person name="Catto M.A."/>
            <person name="Caine P.B."/>
            <person name="Orr S.E."/>
            <person name="Hunt B.G."/>
            <person name="Goodisman M.A.D."/>
        </authorList>
    </citation>
    <scope>NUCLEOTIDE SEQUENCE [LARGE SCALE GENOMIC DNA]</scope>
    <source>
        <strain evidence="2">232</strain>
        <tissue evidence="2">Head and thorax</tissue>
    </source>
</reference>
<evidence type="ECO:0000256" key="1">
    <source>
        <dbReference type="SAM" id="MobiDB-lite"/>
    </source>
</evidence>
<evidence type="ECO:0000313" key="2">
    <source>
        <dbReference type="EMBL" id="KAL2721448.1"/>
    </source>
</evidence>
<gene>
    <name evidence="2" type="ORF">V1477_020268</name>
</gene>
<dbReference type="EMBL" id="JAYRBN010000116">
    <property type="protein sequence ID" value="KAL2721448.1"/>
    <property type="molecule type" value="Genomic_DNA"/>
</dbReference>
<organism evidence="2 3">
    <name type="scientific">Vespula maculifrons</name>
    <name type="common">Eastern yellow jacket</name>
    <name type="synonym">Wasp</name>
    <dbReference type="NCBI Taxonomy" id="7453"/>
    <lineage>
        <taxon>Eukaryota</taxon>
        <taxon>Metazoa</taxon>
        <taxon>Ecdysozoa</taxon>
        <taxon>Arthropoda</taxon>
        <taxon>Hexapoda</taxon>
        <taxon>Insecta</taxon>
        <taxon>Pterygota</taxon>
        <taxon>Neoptera</taxon>
        <taxon>Endopterygota</taxon>
        <taxon>Hymenoptera</taxon>
        <taxon>Apocrita</taxon>
        <taxon>Aculeata</taxon>
        <taxon>Vespoidea</taxon>
        <taxon>Vespidae</taxon>
        <taxon>Vespinae</taxon>
        <taxon>Vespula</taxon>
    </lineage>
</organism>
<proteinExistence type="predicted"/>
<protein>
    <submittedName>
        <fullName evidence="2">Uncharacterized protein</fullName>
    </submittedName>
</protein>
<feature type="compositionally biased region" description="Basic and acidic residues" evidence="1">
    <location>
        <begin position="8"/>
        <end position="29"/>
    </location>
</feature>
<accession>A0ABD2ALF6</accession>
<dbReference type="Proteomes" id="UP001607303">
    <property type="component" value="Unassembled WGS sequence"/>
</dbReference>
<sequence>MRTKRGKTKEDEEVKEEKEGKVGSEEGKRNGFSLGEAFIPKFGEHPPVVASRIICYLPRESSLTQIAWVVPLRKLSDLIVHGVRPGYSDSPPVASLSEEAAMVRKPRTSIYLWFGVARFLF</sequence>
<evidence type="ECO:0000313" key="3">
    <source>
        <dbReference type="Proteomes" id="UP001607303"/>
    </source>
</evidence>
<dbReference type="AlphaFoldDB" id="A0ABD2ALF6"/>
<keyword evidence="3" id="KW-1185">Reference proteome</keyword>
<name>A0ABD2ALF6_VESMC</name>